<dbReference type="AlphaFoldDB" id="N8ZS07"/>
<dbReference type="OrthoDB" id="9943231at2"/>
<organism evidence="1 2">
    <name type="scientific">Acinetobacter gerneri DSM 14967 = CIP 107464 = MTCC 9824</name>
    <dbReference type="NCBI Taxonomy" id="1120926"/>
    <lineage>
        <taxon>Bacteria</taxon>
        <taxon>Pseudomonadati</taxon>
        <taxon>Pseudomonadota</taxon>
        <taxon>Gammaproteobacteria</taxon>
        <taxon>Moraxellales</taxon>
        <taxon>Moraxellaceae</taxon>
        <taxon>Acinetobacter</taxon>
    </lineage>
</organism>
<dbReference type="EMBL" id="APPN01000059">
    <property type="protein sequence ID" value="ENV34295.1"/>
    <property type="molecule type" value="Genomic_DNA"/>
</dbReference>
<evidence type="ECO:0000313" key="2">
    <source>
        <dbReference type="Proteomes" id="UP000013117"/>
    </source>
</evidence>
<evidence type="ECO:0000313" key="1">
    <source>
        <dbReference type="EMBL" id="ENV34295.1"/>
    </source>
</evidence>
<comment type="caution">
    <text evidence="1">The sequence shown here is derived from an EMBL/GenBank/DDBJ whole genome shotgun (WGS) entry which is preliminary data.</text>
</comment>
<dbReference type="Proteomes" id="UP000013117">
    <property type="component" value="Unassembled WGS sequence"/>
</dbReference>
<dbReference type="HOGENOM" id="CLU_1313216_0_0_6"/>
<keyword evidence="2" id="KW-1185">Reference proteome</keyword>
<dbReference type="STRING" id="202952.GCA_000747725_02691"/>
<protein>
    <submittedName>
        <fullName evidence="1">Uncharacterized protein</fullName>
    </submittedName>
</protein>
<dbReference type="GeneID" id="84208987"/>
<reference evidence="1 2" key="1">
    <citation type="submission" date="2013-02" db="EMBL/GenBank/DDBJ databases">
        <title>The Genome Sequence of Acinetobacter gerneri CIP 107464.</title>
        <authorList>
            <consortium name="The Broad Institute Genome Sequencing Platform"/>
            <consortium name="The Broad Institute Genome Sequencing Center for Infectious Disease"/>
            <person name="Cerqueira G."/>
            <person name="Feldgarden M."/>
            <person name="Courvalin P."/>
            <person name="Perichon B."/>
            <person name="Grillot-Courvalin C."/>
            <person name="Clermont D."/>
            <person name="Rocha E."/>
            <person name="Yoon E.-J."/>
            <person name="Nemec A."/>
            <person name="Walker B."/>
            <person name="Young S.K."/>
            <person name="Zeng Q."/>
            <person name="Gargeya S."/>
            <person name="Fitzgerald M."/>
            <person name="Haas B."/>
            <person name="Abouelleil A."/>
            <person name="Alvarado L."/>
            <person name="Arachchi H.M."/>
            <person name="Berlin A.M."/>
            <person name="Chapman S.B."/>
            <person name="Dewar J."/>
            <person name="Goldberg J."/>
            <person name="Griggs A."/>
            <person name="Gujja S."/>
            <person name="Hansen M."/>
            <person name="Howarth C."/>
            <person name="Imamovic A."/>
            <person name="Larimer J."/>
            <person name="McCowan C."/>
            <person name="Murphy C."/>
            <person name="Neiman D."/>
            <person name="Pearson M."/>
            <person name="Priest M."/>
            <person name="Roberts A."/>
            <person name="Saif S."/>
            <person name="Shea T."/>
            <person name="Sisk P."/>
            <person name="Sykes S."/>
            <person name="Wortman J."/>
            <person name="Nusbaum C."/>
            <person name="Birren B."/>
        </authorList>
    </citation>
    <scope>NUCLEOTIDE SEQUENCE [LARGE SCALE GENOMIC DNA]</scope>
    <source>
        <strain evidence="1 2">CIP 107464</strain>
    </source>
</reference>
<gene>
    <name evidence="1" type="ORF">F960_01614</name>
</gene>
<dbReference type="PATRIC" id="fig|1120926.3.peg.1549"/>
<name>N8ZS07_9GAMM</name>
<proteinExistence type="predicted"/>
<sequence length="209" mass="24658">MKANVWTEEKVMQQAAFNLRNEISDATHDIFTHFASVYYNFKTYKEFDNVDILNEKENLKLSLKKLGKKETPLTIQCDFKSYTTREYINYISHKVCDELLDYAMCKDIPLLVIQNKFNLKTLKVNCMTYQSNYDFIEMLHDYQPAKIILIQPNRNTYLLEGSILGIYLLDGQDNFIIKHIIQFIDEKNAPKGCKKLRVPKTVSEFYDSY</sequence>
<dbReference type="RefSeq" id="WP_004861161.1">
    <property type="nucleotide sequence ID" value="NZ_ASYY01000015.1"/>
</dbReference>
<accession>N8ZS07</accession>